<comment type="caution">
    <text evidence="1">The sequence shown here is derived from an EMBL/GenBank/DDBJ whole genome shotgun (WGS) entry which is preliminary data.</text>
</comment>
<sequence length="150" mass="17733">MKVYGMIEKEISFHDYKDKYSSYREKNLEHVRGATKEPNQENLEHFKILKNDEGFERKKEYRCYHCSYTEDFRSNCPQLKQSESIASVNWVISMPGNDMMSPYTVIAEVNGFKMPILCETKTKVDIVSRKRISSEKLTSEHIWVIQSFDD</sequence>
<accession>A0A4Y2P6E4</accession>
<gene>
    <name evidence="1" type="ORF">AVEN_69913_1</name>
</gene>
<reference evidence="1 2" key="1">
    <citation type="journal article" date="2019" name="Sci. Rep.">
        <title>Orb-weaving spider Araneus ventricosus genome elucidates the spidroin gene catalogue.</title>
        <authorList>
            <person name="Kono N."/>
            <person name="Nakamura H."/>
            <person name="Ohtoshi R."/>
            <person name="Moran D.A.P."/>
            <person name="Shinohara A."/>
            <person name="Yoshida Y."/>
            <person name="Fujiwara M."/>
            <person name="Mori M."/>
            <person name="Tomita M."/>
            <person name="Arakawa K."/>
        </authorList>
    </citation>
    <scope>NUCLEOTIDE SEQUENCE [LARGE SCALE GENOMIC DNA]</scope>
</reference>
<keyword evidence="2" id="KW-1185">Reference proteome</keyword>
<organism evidence="1 2">
    <name type="scientific">Araneus ventricosus</name>
    <name type="common">Orbweaver spider</name>
    <name type="synonym">Epeira ventricosa</name>
    <dbReference type="NCBI Taxonomy" id="182803"/>
    <lineage>
        <taxon>Eukaryota</taxon>
        <taxon>Metazoa</taxon>
        <taxon>Ecdysozoa</taxon>
        <taxon>Arthropoda</taxon>
        <taxon>Chelicerata</taxon>
        <taxon>Arachnida</taxon>
        <taxon>Araneae</taxon>
        <taxon>Araneomorphae</taxon>
        <taxon>Entelegynae</taxon>
        <taxon>Araneoidea</taxon>
        <taxon>Araneidae</taxon>
        <taxon>Araneus</taxon>
    </lineage>
</organism>
<dbReference type="Proteomes" id="UP000499080">
    <property type="component" value="Unassembled WGS sequence"/>
</dbReference>
<evidence type="ECO:0000313" key="2">
    <source>
        <dbReference type="Proteomes" id="UP000499080"/>
    </source>
</evidence>
<evidence type="ECO:0000313" key="1">
    <source>
        <dbReference type="EMBL" id="GBN46622.1"/>
    </source>
</evidence>
<dbReference type="EMBL" id="BGPR01010519">
    <property type="protein sequence ID" value="GBN46622.1"/>
    <property type="molecule type" value="Genomic_DNA"/>
</dbReference>
<dbReference type="AlphaFoldDB" id="A0A4Y2P6E4"/>
<proteinExistence type="predicted"/>
<protein>
    <submittedName>
        <fullName evidence="1">Uncharacterized protein</fullName>
    </submittedName>
</protein>
<dbReference type="OrthoDB" id="6472271at2759"/>
<name>A0A4Y2P6E4_ARAVE</name>